<sequence length="684" mass="71167">MGRHEAPSRTRGRRGEGAPRLAVILTALLLAVMLAALDQTIVATALPRIASDLGGLSHISWMVTAYLLAVTASTPLWGKLGDLLGRKWVLVTCLGVFLLGSALCGTAQSFVALVLFRAVQGIGGGGLMVLAQSVIGDVVPPRRRGRYMGLFGAVFGVASVAGPLIGGFIVDHLSWRWVFYVNLPLAAVALVALVAALPRGGGRSTVRIDYAGIVLIALTAVCLVLVTSWGGNEYGWASPQILLLLLAAAVCGTGWWLSARRAADPVLPLGLFSSPVVVIGGLVSFAVGFAMMGAMTYLPLFLQIVHGYTPTESGLHLLPMVAGMLICSIGSGQLVTRTGHYKLYPVAGTALVAVALYLLSTLRPETAYPVMSLYLFLMGCGLGLTMQVVVLAVQNAAAQRDLGAATSAATFFRSIGGSFGASAFGAVFAAQLSGNIADRLRGVPVPPGFDPSALESSPDALAQAPEAVRTAVLAAYSDAVDTVFLYAVPVAAAAFVLSLFLRQVPLRTTIGTPDLDEAVAPVRAEGPDRGVLGAAERAVYRACGVRGAREMYSRLAGSAHLDLSPGACWVLTHLAETGPLAPGELEELSGGEVAPAAGIRGELESAGLLERAEEGEAWRLTAQGRDAARRLFDAQEAALRDLVRGFGPDAAPDLAAELHRLARSTLGDEEDADLAGEEPGRRPL</sequence>
<feature type="transmembrane region" description="Helical" evidence="8">
    <location>
        <begin position="21"/>
        <end position="46"/>
    </location>
</feature>
<feature type="transmembrane region" description="Helical" evidence="8">
    <location>
        <begin position="177"/>
        <end position="198"/>
    </location>
</feature>
<dbReference type="InterPro" id="IPR036259">
    <property type="entry name" value="MFS_trans_sf"/>
</dbReference>
<dbReference type="CDD" id="cd17502">
    <property type="entry name" value="MFS_Azr1_MDR_like"/>
    <property type="match status" value="1"/>
</dbReference>
<keyword evidence="2" id="KW-0813">Transport</keyword>
<feature type="transmembrane region" description="Helical" evidence="8">
    <location>
        <begin position="58"/>
        <end position="77"/>
    </location>
</feature>
<feature type="transmembrane region" description="Helical" evidence="8">
    <location>
        <begin position="317"/>
        <end position="336"/>
    </location>
</feature>
<dbReference type="Gene3D" id="1.20.1720.10">
    <property type="entry name" value="Multidrug resistance protein D"/>
    <property type="match status" value="1"/>
</dbReference>
<name>A0ABT4TNB8_9ACTN</name>
<keyword evidence="4 8" id="KW-0812">Transmembrane</keyword>
<dbReference type="NCBIfam" id="TIGR00711">
    <property type="entry name" value="efflux_EmrB"/>
    <property type="match status" value="1"/>
</dbReference>
<dbReference type="InterPro" id="IPR004638">
    <property type="entry name" value="EmrB-like"/>
</dbReference>
<dbReference type="EMBL" id="JAQFWP010000026">
    <property type="protein sequence ID" value="MDA2805851.1"/>
    <property type="molecule type" value="Genomic_DNA"/>
</dbReference>
<dbReference type="PRINTS" id="PR01036">
    <property type="entry name" value="TCRTETB"/>
</dbReference>
<feature type="region of interest" description="Disordered" evidence="7">
    <location>
        <begin position="665"/>
        <end position="684"/>
    </location>
</feature>
<evidence type="ECO:0000256" key="4">
    <source>
        <dbReference type="ARBA" id="ARBA00022692"/>
    </source>
</evidence>
<organism evidence="10 11">
    <name type="scientific">Nocardiopsis suaedae</name>
    <dbReference type="NCBI Taxonomy" id="3018444"/>
    <lineage>
        <taxon>Bacteria</taxon>
        <taxon>Bacillati</taxon>
        <taxon>Actinomycetota</taxon>
        <taxon>Actinomycetes</taxon>
        <taxon>Streptosporangiales</taxon>
        <taxon>Nocardiopsidaceae</taxon>
        <taxon>Nocardiopsis</taxon>
    </lineage>
</organism>
<dbReference type="Proteomes" id="UP001165685">
    <property type="component" value="Unassembled WGS sequence"/>
</dbReference>
<comment type="caution">
    <text evidence="10">The sequence shown here is derived from an EMBL/GenBank/DDBJ whole genome shotgun (WGS) entry which is preliminary data.</text>
</comment>
<feature type="transmembrane region" description="Helical" evidence="8">
    <location>
        <begin position="483"/>
        <end position="501"/>
    </location>
</feature>
<feature type="transmembrane region" description="Helical" evidence="8">
    <location>
        <begin position="410"/>
        <end position="430"/>
    </location>
</feature>
<dbReference type="Gene3D" id="1.20.1250.20">
    <property type="entry name" value="MFS general substrate transporter like domains"/>
    <property type="match status" value="1"/>
</dbReference>
<feature type="transmembrane region" description="Helical" evidence="8">
    <location>
        <begin position="89"/>
        <end position="108"/>
    </location>
</feature>
<accession>A0ABT4TNB8</accession>
<dbReference type="InterPro" id="IPR036390">
    <property type="entry name" value="WH_DNA-bd_sf"/>
</dbReference>
<feature type="transmembrane region" description="Helical" evidence="8">
    <location>
        <begin position="374"/>
        <end position="398"/>
    </location>
</feature>
<evidence type="ECO:0000256" key="6">
    <source>
        <dbReference type="ARBA" id="ARBA00023136"/>
    </source>
</evidence>
<feature type="domain" description="Major facilitator superfamily (MFS) profile" evidence="9">
    <location>
        <begin position="24"/>
        <end position="506"/>
    </location>
</feature>
<evidence type="ECO:0000256" key="3">
    <source>
        <dbReference type="ARBA" id="ARBA00022475"/>
    </source>
</evidence>
<keyword evidence="5 8" id="KW-1133">Transmembrane helix</keyword>
<dbReference type="SUPFAM" id="SSF46785">
    <property type="entry name" value="Winged helix' DNA-binding domain"/>
    <property type="match status" value="1"/>
</dbReference>
<dbReference type="InterPro" id="IPR020846">
    <property type="entry name" value="MFS_dom"/>
</dbReference>
<keyword evidence="11" id="KW-1185">Reference proteome</keyword>
<feature type="transmembrane region" description="Helical" evidence="8">
    <location>
        <begin position="147"/>
        <end position="165"/>
    </location>
</feature>
<feature type="compositionally biased region" description="Acidic residues" evidence="7">
    <location>
        <begin position="667"/>
        <end position="676"/>
    </location>
</feature>
<feature type="transmembrane region" description="Helical" evidence="8">
    <location>
        <begin position="343"/>
        <end position="362"/>
    </location>
</feature>
<dbReference type="SUPFAM" id="SSF103473">
    <property type="entry name" value="MFS general substrate transporter"/>
    <property type="match status" value="1"/>
</dbReference>
<reference evidence="10" key="1">
    <citation type="submission" date="2023-01" db="EMBL/GenBank/DDBJ databases">
        <title>Draft genome sequence of Nocardiopsis sp. LSu2-4 isolated from halophytes.</title>
        <authorList>
            <person name="Duangmal K."/>
            <person name="Chantavorakit T."/>
        </authorList>
    </citation>
    <scope>NUCLEOTIDE SEQUENCE</scope>
    <source>
        <strain evidence="10">LSu2-4</strain>
    </source>
</reference>
<keyword evidence="3" id="KW-1003">Cell membrane</keyword>
<evidence type="ECO:0000256" key="7">
    <source>
        <dbReference type="SAM" id="MobiDB-lite"/>
    </source>
</evidence>
<dbReference type="InterPro" id="IPR036388">
    <property type="entry name" value="WH-like_DNA-bd_sf"/>
</dbReference>
<comment type="subcellular location">
    <subcellularLocation>
        <location evidence="1">Cell membrane</location>
        <topology evidence="1">Multi-pass membrane protein</topology>
    </subcellularLocation>
</comment>
<dbReference type="Pfam" id="PF07690">
    <property type="entry name" value="MFS_1"/>
    <property type="match status" value="1"/>
</dbReference>
<evidence type="ECO:0000313" key="11">
    <source>
        <dbReference type="Proteomes" id="UP001165685"/>
    </source>
</evidence>
<dbReference type="Gene3D" id="1.10.10.10">
    <property type="entry name" value="Winged helix-like DNA-binding domain superfamily/Winged helix DNA-binding domain"/>
    <property type="match status" value="1"/>
</dbReference>
<gene>
    <name evidence="10" type="ORF">O4U47_15145</name>
</gene>
<dbReference type="PANTHER" id="PTHR23501:SF197">
    <property type="entry name" value="COMD"/>
    <property type="match status" value="1"/>
</dbReference>
<evidence type="ECO:0000256" key="1">
    <source>
        <dbReference type="ARBA" id="ARBA00004651"/>
    </source>
</evidence>
<feature type="transmembrane region" description="Helical" evidence="8">
    <location>
        <begin position="114"/>
        <end position="135"/>
    </location>
</feature>
<evidence type="ECO:0000256" key="2">
    <source>
        <dbReference type="ARBA" id="ARBA00022448"/>
    </source>
</evidence>
<keyword evidence="6 8" id="KW-0472">Membrane</keyword>
<feature type="transmembrane region" description="Helical" evidence="8">
    <location>
        <begin position="269"/>
        <end position="297"/>
    </location>
</feature>
<protein>
    <submittedName>
        <fullName evidence="10">MFS transporter</fullName>
    </submittedName>
</protein>
<proteinExistence type="predicted"/>
<dbReference type="PANTHER" id="PTHR23501">
    <property type="entry name" value="MAJOR FACILITATOR SUPERFAMILY"/>
    <property type="match status" value="1"/>
</dbReference>
<dbReference type="PROSITE" id="PS50850">
    <property type="entry name" value="MFS"/>
    <property type="match status" value="1"/>
</dbReference>
<evidence type="ECO:0000256" key="5">
    <source>
        <dbReference type="ARBA" id="ARBA00022989"/>
    </source>
</evidence>
<evidence type="ECO:0000256" key="8">
    <source>
        <dbReference type="SAM" id="Phobius"/>
    </source>
</evidence>
<evidence type="ECO:0000259" key="9">
    <source>
        <dbReference type="PROSITE" id="PS50850"/>
    </source>
</evidence>
<dbReference type="InterPro" id="IPR011701">
    <property type="entry name" value="MFS"/>
</dbReference>
<evidence type="ECO:0000313" key="10">
    <source>
        <dbReference type="EMBL" id="MDA2805851.1"/>
    </source>
</evidence>
<dbReference type="RefSeq" id="WP_270678503.1">
    <property type="nucleotide sequence ID" value="NZ_JAQFWP010000026.1"/>
</dbReference>
<feature type="transmembrane region" description="Helical" evidence="8">
    <location>
        <begin position="236"/>
        <end position="257"/>
    </location>
</feature>
<feature type="transmembrane region" description="Helical" evidence="8">
    <location>
        <begin position="210"/>
        <end position="230"/>
    </location>
</feature>